<evidence type="ECO:0000256" key="1">
    <source>
        <dbReference type="ARBA" id="ARBA00022473"/>
    </source>
</evidence>
<proteinExistence type="predicted"/>
<evidence type="ECO:0000313" key="5">
    <source>
        <dbReference type="Proteomes" id="UP000095280"/>
    </source>
</evidence>
<dbReference type="Pfam" id="PF00640">
    <property type="entry name" value="PID"/>
    <property type="match status" value="1"/>
</dbReference>
<dbReference type="PANTHER" id="PTHR47368:SF2">
    <property type="entry name" value="PID DOMAIN-CONTAINING PROTEIN"/>
    <property type="match status" value="1"/>
</dbReference>
<dbReference type="PROSITE" id="PS01179">
    <property type="entry name" value="PID"/>
    <property type="match status" value="1"/>
</dbReference>
<keyword evidence="2" id="KW-0597">Phosphoprotein</keyword>
<dbReference type="GO" id="GO:0005737">
    <property type="term" value="C:cytoplasm"/>
    <property type="evidence" value="ECO:0007669"/>
    <property type="project" value="TreeGrafter"/>
</dbReference>
<evidence type="ECO:0000256" key="2">
    <source>
        <dbReference type="ARBA" id="ARBA00022553"/>
    </source>
</evidence>
<dbReference type="WBParaSite" id="maker-uti_cns_0012830-snap-gene-0.4-mRNA-1">
    <property type="protein sequence ID" value="maker-uti_cns_0012830-snap-gene-0.4-mRNA-1"/>
    <property type="gene ID" value="maker-uti_cns_0012830-snap-gene-0.4"/>
</dbReference>
<dbReference type="Gene3D" id="2.30.29.30">
    <property type="entry name" value="Pleckstrin-homology domain (PH domain)/Phosphotyrosine-binding domain (PTB)"/>
    <property type="match status" value="1"/>
</dbReference>
<name>A0A1I8IKQ3_9PLAT</name>
<accession>A0A1I8IKQ3</accession>
<organism evidence="5 7">
    <name type="scientific">Macrostomum lignano</name>
    <dbReference type="NCBI Taxonomy" id="282301"/>
    <lineage>
        <taxon>Eukaryota</taxon>
        <taxon>Metazoa</taxon>
        <taxon>Spiralia</taxon>
        <taxon>Lophotrochozoa</taxon>
        <taxon>Platyhelminthes</taxon>
        <taxon>Rhabditophora</taxon>
        <taxon>Macrostomorpha</taxon>
        <taxon>Macrostomida</taxon>
        <taxon>Macrostomidae</taxon>
        <taxon>Macrostomum</taxon>
    </lineage>
</organism>
<protein>
    <submittedName>
        <fullName evidence="6 7">PID domain-containing protein</fullName>
    </submittedName>
</protein>
<evidence type="ECO:0000313" key="7">
    <source>
        <dbReference type="WBParaSite" id="maker-uti_cns_0013540-snap-gene-0.2-mRNA-1"/>
    </source>
</evidence>
<feature type="region of interest" description="Disordered" evidence="3">
    <location>
        <begin position="1"/>
        <end position="57"/>
    </location>
</feature>
<evidence type="ECO:0000259" key="4">
    <source>
        <dbReference type="PROSITE" id="PS01179"/>
    </source>
</evidence>
<dbReference type="PANTHER" id="PTHR47368">
    <property type="entry name" value="NUMB"/>
    <property type="match status" value="1"/>
</dbReference>
<dbReference type="Proteomes" id="UP000095280">
    <property type="component" value="Unplaced"/>
</dbReference>
<keyword evidence="1" id="KW-0217">Developmental protein</keyword>
<dbReference type="InterPro" id="IPR006020">
    <property type="entry name" value="PTB/PI_dom"/>
</dbReference>
<dbReference type="InterPro" id="IPR016698">
    <property type="entry name" value="Numb/numb-like"/>
</dbReference>
<reference evidence="6 7" key="1">
    <citation type="submission" date="2016-11" db="UniProtKB">
        <authorList>
            <consortium name="WormBaseParasite"/>
        </authorList>
    </citation>
    <scope>IDENTIFICATION</scope>
</reference>
<dbReference type="WBParaSite" id="maker-uti_cns_0013540-snap-gene-0.2-mRNA-1">
    <property type="protein sequence ID" value="maker-uti_cns_0013540-snap-gene-0.2-mRNA-1"/>
    <property type="gene ID" value="maker-uti_cns_0013540-snap-gene-0.2"/>
</dbReference>
<evidence type="ECO:0000313" key="6">
    <source>
        <dbReference type="WBParaSite" id="maker-uti_cns_0012830-snap-gene-0.4-mRNA-1"/>
    </source>
</evidence>
<evidence type="ECO:0000256" key="3">
    <source>
        <dbReference type="SAM" id="MobiDB-lite"/>
    </source>
</evidence>
<feature type="domain" description="PID" evidence="4">
    <location>
        <begin position="61"/>
        <end position="119"/>
    </location>
</feature>
<sequence length="119" mass="13254">MAERMSKLWRTLSFRKKRSSSRRHEGGGGSGGSGGSRAGASFSSGGKPQHWQDDERKVREGSCSFQVKYLGCMEAYESRGMQVCEEAIKNLMKAKSKHHKRAVLYVNGEALRVVDEITK</sequence>
<keyword evidence="5" id="KW-1185">Reference proteome</keyword>
<dbReference type="InterPro" id="IPR011993">
    <property type="entry name" value="PH-like_dom_sf"/>
</dbReference>
<feature type="compositionally biased region" description="Gly residues" evidence="3">
    <location>
        <begin position="27"/>
        <end position="37"/>
    </location>
</feature>
<dbReference type="AlphaFoldDB" id="A0A1I8IKQ3"/>
<dbReference type="SUPFAM" id="SSF50729">
    <property type="entry name" value="PH domain-like"/>
    <property type="match status" value="1"/>
</dbReference>